<dbReference type="GO" id="GO:0007420">
    <property type="term" value="P:brain development"/>
    <property type="evidence" value="ECO:0007669"/>
    <property type="project" value="TreeGrafter"/>
</dbReference>
<reference evidence="5 6" key="1">
    <citation type="journal article" date="2017" name="G3 (Bethesda)">
        <title>The Physical Genome Mapping of Anopheles albimanus Corrected Scaffold Misassemblies and Identified Interarm Rearrangements in Genus Anopheles.</title>
        <authorList>
            <person name="Artemov G.N."/>
            <person name="Peery A.N."/>
            <person name="Jiang X."/>
            <person name="Tu Z."/>
            <person name="Stegniy V.N."/>
            <person name="Sharakhova M.V."/>
            <person name="Sharakhov I.V."/>
        </authorList>
    </citation>
    <scope>NUCLEOTIDE SEQUENCE [LARGE SCALE GENOMIC DNA]</scope>
    <source>
        <strain evidence="5 6">ALBI9_A</strain>
    </source>
</reference>
<feature type="compositionally biased region" description="Gly residues" evidence="4">
    <location>
        <begin position="297"/>
        <end position="310"/>
    </location>
</feature>
<feature type="region of interest" description="Disordered" evidence="4">
    <location>
        <begin position="364"/>
        <end position="399"/>
    </location>
</feature>
<keyword evidence="3" id="KW-0539">Nucleus</keyword>
<dbReference type="GO" id="GO:0030182">
    <property type="term" value="P:neuron differentiation"/>
    <property type="evidence" value="ECO:0007669"/>
    <property type="project" value="TreeGrafter"/>
</dbReference>
<dbReference type="GeneID" id="118465224"/>
<dbReference type="GO" id="GO:0005634">
    <property type="term" value="C:nucleus"/>
    <property type="evidence" value="ECO:0007669"/>
    <property type="project" value="UniProtKB-SubCell"/>
</dbReference>
<evidence type="ECO:0000313" key="5">
    <source>
        <dbReference type="EnsemblMetazoa" id="AALB009869-PA"/>
    </source>
</evidence>
<dbReference type="VEuPathDB" id="VectorBase:AALB009869"/>
<feature type="region of interest" description="Disordered" evidence="4">
    <location>
        <begin position="198"/>
        <end position="219"/>
    </location>
</feature>
<dbReference type="InterPro" id="IPR050140">
    <property type="entry name" value="SRY-related_HMG-box_TF-like"/>
</dbReference>
<evidence type="ECO:0000313" key="6">
    <source>
        <dbReference type="Proteomes" id="UP000069272"/>
    </source>
</evidence>
<evidence type="ECO:0000256" key="3">
    <source>
        <dbReference type="ARBA" id="ARBA00023242"/>
    </source>
</evidence>
<dbReference type="GO" id="GO:0001228">
    <property type="term" value="F:DNA-binding transcription activator activity, RNA polymerase II-specific"/>
    <property type="evidence" value="ECO:0007669"/>
    <property type="project" value="TreeGrafter"/>
</dbReference>
<dbReference type="PANTHER" id="PTHR10270:SF324">
    <property type="entry name" value="SOX DOMAIN-CONTAINING PROTEIN DICHAETE-RELATED"/>
    <property type="match status" value="1"/>
</dbReference>
<feature type="region of interest" description="Disordered" evidence="4">
    <location>
        <begin position="275"/>
        <end position="310"/>
    </location>
</feature>
<dbReference type="Proteomes" id="UP000069272">
    <property type="component" value="Chromosome 3R"/>
</dbReference>
<feature type="compositionally biased region" description="Low complexity" evidence="4">
    <location>
        <begin position="210"/>
        <end position="219"/>
    </location>
</feature>
<feature type="region of interest" description="Disordered" evidence="4">
    <location>
        <begin position="113"/>
        <end position="133"/>
    </location>
</feature>
<accession>A0A182FTI8</accession>
<evidence type="ECO:0000256" key="4">
    <source>
        <dbReference type="SAM" id="MobiDB-lite"/>
    </source>
</evidence>
<comment type="subcellular location">
    <subcellularLocation>
        <location evidence="1">Nucleus</location>
    </subcellularLocation>
</comment>
<reference evidence="5" key="2">
    <citation type="submission" date="2022-08" db="UniProtKB">
        <authorList>
            <consortium name="EnsemblMetazoa"/>
        </authorList>
    </citation>
    <scope>IDENTIFICATION</scope>
    <source>
        <strain evidence="5">STECLA/ALBI9_A</strain>
    </source>
</reference>
<dbReference type="GO" id="GO:0000978">
    <property type="term" value="F:RNA polymerase II cis-regulatory region sequence-specific DNA binding"/>
    <property type="evidence" value="ECO:0007669"/>
    <property type="project" value="TreeGrafter"/>
</dbReference>
<dbReference type="PROSITE" id="PS50118">
    <property type="entry name" value="HMG_BOX_2"/>
    <property type="match status" value="1"/>
</dbReference>
<dbReference type="Pfam" id="PF00505">
    <property type="entry name" value="HMG_box"/>
    <property type="match status" value="1"/>
</dbReference>
<evidence type="ECO:0000256" key="2">
    <source>
        <dbReference type="ARBA" id="ARBA00023125"/>
    </source>
</evidence>
<dbReference type="InterPro" id="IPR036910">
    <property type="entry name" value="HMG_box_dom_sf"/>
</dbReference>
<dbReference type="RefSeq" id="XP_035789112.1">
    <property type="nucleotide sequence ID" value="XM_035933219.1"/>
</dbReference>
<dbReference type="EnsemblMetazoa" id="AALB009869-RA">
    <property type="protein sequence ID" value="AALB009869-PA"/>
    <property type="gene ID" value="AALB009869"/>
</dbReference>
<dbReference type="PANTHER" id="PTHR10270">
    <property type="entry name" value="SOX TRANSCRIPTION FACTOR"/>
    <property type="match status" value="1"/>
</dbReference>
<dbReference type="OrthoDB" id="6247875at2759"/>
<dbReference type="SUPFAM" id="SSF47095">
    <property type="entry name" value="HMG-box"/>
    <property type="match status" value="1"/>
</dbReference>
<name>A0A182FTI8_ANOAL</name>
<feature type="compositionally biased region" description="Low complexity" evidence="4">
    <location>
        <begin position="277"/>
        <end position="296"/>
    </location>
</feature>
<dbReference type="VEuPathDB" id="VectorBase:AALB20_038058"/>
<dbReference type="SMART" id="SM00398">
    <property type="entry name" value="HMG"/>
    <property type="match status" value="1"/>
</dbReference>
<dbReference type="Gene3D" id="1.10.30.10">
    <property type="entry name" value="High mobility group box domain"/>
    <property type="match status" value="1"/>
</dbReference>
<organism evidence="5 6">
    <name type="scientific">Anopheles albimanus</name>
    <name type="common">New world malaria mosquito</name>
    <dbReference type="NCBI Taxonomy" id="7167"/>
    <lineage>
        <taxon>Eukaryota</taxon>
        <taxon>Metazoa</taxon>
        <taxon>Ecdysozoa</taxon>
        <taxon>Arthropoda</taxon>
        <taxon>Hexapoda</taxon>
        <taxon>Insecta</taxon>
        <taxon>Pterygota</taxon>
        <taxon>Neoptera</taxon>
        <taxon>Endopterygota</taxon>
        <taxon>Diptera</taxon>
        <taxon>Nematocera</taxon>
        <taxon>Culicoidea</taxon>
        <taxon>Culicidae</taxon>
        <taxon>Anophelinae</taxon>
        <taxon>Anopheles</taxon>
    </lineage>
</organism>
<keyword evidence="2" id="KW-0238">DNA-binding</keyword>
<sequence>MINHHTMASLGHPHYGFSLGNGMELPPAADFAPQPNHSPNSVEHHLKRNHLSFGASSLAGLQSHSAAAAAAAAAAHHAAAHHHHHAAAAAAGGLSMGGNGGGSLGAGSGGVGGGSSLGANGQTSPGQEGHIKRPMNAFMVWSRLQRRQIAKDNPKMHNSEISKRLGSEWKLLTESQKRPFIDEAKRLRATHMKEHPDYKYRPRRKPKNPLASAANGLGALGSLQQGGKAGGLGSSYPFHQLPPYFAPTHHLQQLEQHYPHVPYFGSFDPLALQKLHQSQQQQSVQGGAGSPNSPSSGGAGGGLSMGGVGGGGGGLGDLGVKQASSQSMPPTSLSSFYSNIYSGISAAAAAAPLYAAHSASSLYNTSSTSSASPGSSPSASQSTLPDLDNTMRRPVQVIY</sequence>
<proteinExistence type="predicted"/>
<evidence type="ECO:0000256" key="1">
    <source>
        <dbReference type="ARBA" id="ARBA00004123"/>
    </source>
</evidence>
<feature type="compositionally biased region" description="Low complexity" evidence="4">
    <location>
        <begin position="364"/>
        <end position="385"/>
    </location>
</feature>
<dbReference type="FunFam" id="1.10.30.10:FF:000002">
    <property type="entry name" value="transcription factor Sox-2"/>
    <property type="match status" value="1"/>
</dbReference>
<dbReference type="STRING" id="7167.A0A182FTI8"/>
<dbReference type="InterPro" id="IPR009071">
    <property type="entry name" value="HMG_box_dom"/>
</dbReference>
<dbReference type="AlphaFoldDB" id="A0A182FTI8"/>
<dbReference type="KEGG" id="aali:118465224"/>
<dbReference type="GO" id="GO:0000122">
    <property type="term" value="P:negative regulation of transcription by RNA polymerase II"/>
    <property type="evidence" value="ECO:0007669"/>
    <property type="project" value="TreeGrafter"/>
</dbReference>
<dbReference type="CDD" id="cd01388">
    <property type="entry name" value="HMG-box_SoxB"/>
    <property type="match status" value="1"/>
</dbReference>
<keyword evidence="6" id="KW-1185">Reference proteome</keyword>
<protein>
    <submittedName>
        <fullName evidence="5">Uncharacterized protein</fullName>
    </submittedName>
</protein>